<dbReference type="EMBL" id="NRSZ01001249">
    <property type="protein sequence ID" value="PNY21210.1"/>
    <property type="molecule type" value="Genomic_DNA"/>
</dbReference>
<gene>
    <name evidence="1" type="ORF">TCAP_07262</name>
</gene>
<protein>
    <submittedName>
        <fullName evidence="1">Uncharacterized protein</fullName>
    </submittedName>
</protein>
<organism evidence="1 2">
    <name type="scientific">Tolypocladium capitatum</name>
    <dbReference type="NCBI Taxonomy" id="45235"/>
    <lineage>
        <taxon>Eukaryota</taxon>
        <taxon>Fungi</taxon>
        <taxon>Dikarya</taxon>
        <taxon>Ascomycota</taxon>
        <taxon>Pezizomycotina</taxon>
        <taxon>Sordariomycetes</taxon>
        <taxon>Hypocreomycetidae</taxon>
        <taxon>Hypocreales</taxon>
        <taxon>Ophiocordycipitaceae</taxon>
        <taxon>Tolypocladium</taxon>
    </lineage>
</organism>
<dbReference type="OrthoDB" id="4187105at2759"/>
<evidence type="ECO:0000313" key="1">
    <source>
        <dbReference type="EMBL" id="PNY21210.1"/>
    </source>
</evidence>
<dbReference type="Proteomes" id="UP000236621">
    <property type="component" value="Unassembled WGS sequence"/>
</dbReference>
<proteinExistence type="predicted"/>
<name>A0A2K3Q0Y4_9HYPO</name>
<dbReference type="AlphaFoldDB" id="A0A2K3Q0Y4"/>
<accession>A0A2K3Q0Y4</accession>
<dbReference type="STRING" id="45235.A0A2K3Q0Y4"/>
<sequence>MGAESRKLWFETLPHHLDNPIPFAETMKKGGFDEGVEVAHGRKGRFAKCQRRGLIELYGTDEVLIQLIVRALYWRCITFTIDTDLDWVRAYISEAGYRGAVRILRDLIQN</sequence>
<comment type="caution">
    <text evidence="1">The sequence shown here is derived from an EMBL/GenBank/DDBJ whole genome shotgun (WGS) entry which is preliminary data.</text>
</comment>
<evidence type="ECO:0000313" key="2">
    <source>
        <dbReference type="Proteomes" id="UP000236621"/>
    </source>
</evidence>
<reference evidence="1 2" key="1">
    <citation type="submission" date="2017-08" db="EMBL/GenBank/DDBJ databases">
        <title>Harnessing the power of phylogenomics to disentangle the directionality and signatures of interkingdom host jumping in the parasitic fungal genus Tolypocladium.</title>
        <authorList>
            <person name="Quandt C.A."/>
            <person name="Patterson W."/>
            <person name="Spatafora J.W."/>
        </authorList>
    </citation>
    <scope>NUCLEOTIDE SEQUENCE [LARGE SCALE GENOMIC DNA]</scope>
    <source>
        <strain evidence="1 2">CBS 113982</strain>
    </source>
</reference>
<keyword evidence="2" id="KW-1185">Reference proteome</keyword>